<organism evidence="2 3">
    <name type="scientific">Rhizopus oryzae</name>
    <name type="common">Mucormycosis agent</name>
    <name type="synonym">Rhizopus arrhizus var. delemar</name>
    <dbReference type="NCBI Taxonomy" id="64495"/>
    <lineage>
        <taxon>Eukaryota</taxon>
        <taxon>Fungi</taxon>
        <taxon>Fungi incertae sedis</taxon>
        <taxon>Mucoromycota</taxon>
        <taxon>Mucoromycotina</taxon>
        <taxon>Mucoromycetes</taxon>
        <taxon>Mucorales</taxon>
        <taxon>Mucorineae</taxon>
        <taxon>Rhizopodaceae</taxon>
        <taxon>Rhizopus</taxon>
    </lineage>
</organism>
<keyword evidence="3" id="KW-1185">Reference proteome</keyword>
<sequence>MYKLALNLLAFFCYFMLAAAGSNCVVSYRGPAGASGNCYWQWRNQQQCYEAYEYMKSQLSCSSGSGSGCGYSISGCAGYLKYVQRCYDIRGSKSDILKPPQDGQC</sequence>
<accession>A0A9P6X112</accession>
<evidence type="ECO:0000256" key="1">
    <source>
        <dbReference type="SAM" id="SignalP"/>
    </source>
</evidence>
<reference evidence="2" key="1">
    <citation type="journal article" date="2020" name="Microb. Genom.">
        <title>Genetic diversity of clinical and environmental Mucorales isolates obtained from an investigation of mucormycosis cases among solid organ transplant recipients.</title>
        <authorList>
            <person name="Nguyen M.H."/>
            <person name="Kaul D."/>
            <person name="Muto C."/>
            <person name="Cheng S.J."/>
            <person name="Richter R.A."/>
            <person name="Bruno V.M."/>
            <person name="Liu G."/>
            <person name="Beyhan S."/>
            <person name="Sundermann A.J."/>
            <person name="Mounaud S."/>
            <person name="Pasculle A.W."/>
            <person name="Nierman W.C."/>
            <person name="Driscoll E."/>
            <person name="Cumbie R."/>
            <person name="Clancy C.J."/>
            <person name="Dupont C.L."/>
        </authorList>
    </citation>
    <scope>NUCLEOTIDE SEQUENCE</scope>
    <source>
        <strain evidence="2">GL11</strain>
    </source>
</reference>
<protein>
    <recommendedName>
        <fullName evidence="4">Secreted protein</fullName>
    </recommendedName>
</protein>
<dbReference type="AlphaFoldDB" id="A0A9P6X112"/>
<gene>
    <name evidence="2" type="ORF">G6F64_010449</name>
</gene>
<comment type="caution">
    <text evidence="2">The sequence shown here is derived from an EMBL/GenBank/DDBJ whole genome shotgun (WGS) entry which is preliminary data.</text>
</comment>
<feature type="chain" id="PRO_5040314008" description="Secreted protein" evidence="1">
    <location>
        <begin position="21"/>
        <end position="105"/>
    </location>
</feature>
<evidence type="ECO:0008006" key="4">
    <source>
        <dbReference type="Google" id="ProtNLM"/>
    </source>
</evidence>
<proteinExistence type="predicted"/>
<feature type="signal peptide" evidence="1">
    <location>
        <begin position="1"/>
        <end position="20"/>
    </location>
</feature>
<evidence type="ECO:0000313" key="3">
    <source>
        <dbReference type="Proteomes" id="UP000716291"/>
    </source>
</evidence>
<dbReference type="Proteomes" id="UP000716291">
    <property type="component" value="Unassembled WGS sequence"/>
</dbReference>
<name>A0A9P6X112_RHIOR</name>
<dbReference type="EMBL" id="JAANQT010002170">
    <property type="protein sequence ID" value="KAG1302999.1"/>
    <property type="molecule type" value="Genomic_DNA"/>
</dbReference>
<keyword evidence="1" id="KW-0732">Signal</keyword>
<evidence type="ECO:0000313" key="2">
    <source>
        <dbReference type="EMBL" id="KAG1302999.1"/>
    </source>
</evidence>